<evidence type="ECO:0000313" key="2">
    <source>
        <dbReference type="EMBL" id="CAI2376981.1"/>
    </source>
</evidence>
<gene>
    <name evidence="2" type="ORF">ECRASSUSDP1_LOCUS18360</name>
</gene>
<accession>A0AAD1XQR7</accession>
<dbReference type="Proteomes" id="UP001295684">
    <property type="component" value="Unassembled WGS sequence"/>
</dbReference>
<keyword evidence="3" id="KW-1185">Reference proteome</keyword>
<dbReference type="AlphaFoldDB" id="A0AAD1XQR7"/>
<dbReference type="EMBL" id="CAMPGE010018575">
    <property type="protein sequence ID" value="CAI2376981.1"/>
    <property type="molecule type" value="Genomic_DNA"/>
</dbReference>
<name>A0AAD1XQR7_EUPCR</name>
<comment type="caution">
    <text evidence="2">The sequence shown here is derived from an EMBL/GenBank/DDBJ whole genome shotgun (WGS) entry which is preliminary data.</text>
</comment>
<protein>
    <submittedName>
        <fullName evidence="2">Uncharacterized protein</fullName>
    </submittedName>
</protein>
<feature type="compositionally biased region" description="Low complexity" evidence="1">
    <location>
        <begin position="195"/>
        <end position="212"/>
    </location>
</feature>
<organism evidence="2 3">
    <name type="scientific">Euplotes crassus</name>
    <dbReference type="NCBI Taxonomy" id="5936"/>
    <lineage>
        <taxon>Eukaryota</taxon>
        <taxon>Sar</taxon>
        <taxon>Alveolata</taxon>
        <taxon>Ciliophora</taxon>
        <taxon>Intramacronucleata</taxon>
        <taxon>Spirotrichea</taxon>
        <taxon>Hypotrichia</taxon>
        <taxon>Euplotida</taxon>
        <taxon>Euplotidae</taxon>
        <taxon>Moneuplotes</taxon>
    </lineage>
</organism>
<sequence>MMHKRSRTVAKVSLRDIKKISLFQEFRKLKKFKGKRERVTSIQHQKEPSVEDKIIEFATSMPSGHTLPHDFRPFGTAQKPSAQDKLYVLNKFLLKNSNKNVKKLVRIFQKFQQEKQHNNIAEFVPNSLRMFNQSKNPAFELRKTPFINRIKVPKVQPLHDGALTRNNTKLNLRVKNKSNQKMRLNLSPIKNHYNSFRSSRRGSNQGSNFGNSHRSMNFKKSLYNAGSSMSLKHRILNANSKQEFMKLSKYFRKNSFMSPDEPSDYPSYREMPQL</sequence>
<evidence type="ECO:0000313" key="3">
    <source>
        <dbReference type="Proteomes" id="UP001295684"/>
    </source>
</evidence>
<proteinExistence type="predicted"/>
<evidence type="ECO:0000256" key="1">
    <source>
        <dbReference type="SAM" id="MobiDB-lite"/>
    </source>
</evidence>
<feature type="region of interest" description="Disordered" evidence="1">
    <location>
        <begin position="195"/>
        <end position="215"/>
    </location>
</feature>
<reference evidence="2" key="1">
    <citation type="submission" date="2023-07" db="EMBL/GenBank/DDBJ databases">
        <authorList>
            <consortium name="AG Swart"/>
            <person name="Singh M."/>
            <person name="Singh A."/>
            <person name="Seah K."/>
            <person name="Emmerich C."/>
        </authorList>
    </citation>
    <scope>NUCLEOTIDE SEQUENCE</scope>
    <source>
        <strain evidence="2">DP1</strain>
    </source>
</reference>